<evidence type="ECO:0000313" key="24">
    <source>
        <dbReference type="Proteomes" id="UP000002009"/>
    </source>
</evidence>
<dbReference type="Gene3D" id="1.20.1270.280">
    <property type="match status" value="1"/>
</dbReference>
<dbReference type="InterPro" id="IPR024743">
    <property type="entry name" value="Dynein_HC_stalk"/>
</dbReference>
<evidence type="ECO:0000256" key="12">
    <source>
        <dbReference type="ARBA" id="ARBA00023069"/>
    </source>
</evidence>
<keyword evidence="12" id="KW-0969">Cilium</keyword>
<dbReference type="FunFam" id="1.10.8.1220:FF:000001">
    <property type="entry name" value="Dynein axonemal heavy chain 5"/>
    <property type="match status" value="1"/>
</dbReference>
<dbReference type="Gene3D" id="1.10.8.1220">
    <property type="match status" value="1"/>
</dbReference>
<dbReference type="InterPro" id="IPR043160">
    <property type="entry name" value="Dynein_C_barrel"/>
</dbReference>
<dbReference type="InterPro" id="IPR042228">
    <property type="entry name" value="Dynein_linker_3"/>
</dbReference>
<dbReference type="Pfam" id="PF08393">
    <property type="entry name" value="DHC_N2"/>
    <property type="match status" value="1"/>
</dbReference>
<dbReference type="Gene3D" id="3.20.180.20">
    <property type="entry name" value="Dynein heavy chain, N-terminal domain 2"/>
    <property type="match status" value="1"/>
</dbReference>
<dbReference type="InterPro" id="IPR042222">
    <property type="entry name" value="Dynein_2_N"/>
</dbReference>
<dbReference type="InterPro" id="IPR041466">
    <property type="entry name" value="Dynein_AAA5_ext"/>
</dbReference>
<dbReference type="FunFam" id="1.20.58.1120:FF:000005">
    <property type="entry name" value="Dynein, axonemal, heavy chain 12"/>
    <property type="match status" value="1"/>
</dbReference>
<evidence type="ECO:0000256" key="7">
    <source>
        <dbReference type="ARBA" id="ARBA00022794"/>
    </source>
</evidence>
<evidence type="ECO:0000256" key="6">
    <source>
        <dbReference type="ARBA" id="ARBA00022741"/>
    </source>
</evidence>
<keyword evidence="13" id="KW-0505">Motor protein</keyword>
<dbReference type="FunFam" id="3.40.50.300:FF:000223">
    <property type="entry name" value="Dynein heavy chain 3, axonemal"/>
    <property type="match status" value="1"/>
</dbReference>
<dbReference type="FunFam" id="1.10.8.720:FF:000001">
    <property type="entry name" value="dynein heavy chain 7, axonemal"/>
    <property type="match status" value="1"/>
</dbReference>
<feature type="compositionally biased region" description="Low complexity" evidence="21">
    <location>
        <begin position="622"/>
        <end position="652"/>
    </location>
</feature>
<dbReference type="InterPro" id="IPR035706">
    <property type="entry name" value="AAA_9"/>
</dbReference>
<keyword evidence="15" id="KW-0966">Cell projection</keyword>
<evidence type="ECO:0000256" key="11">
    <source>
        <dbReference type="ARBA" id="ARBA00023054"/>
    </source>
</evidence>
<feature type="compositionally biased region" description="Acidic residues" evidence="21">
    <location>
        <begin position="655"/>
        <end position="670"/>
    </location>
</feature>
<proteinExistence type="inferred from homology"/>
<dbReference type="OrthoDB" id="5593012at2759"/>
<dbReference type="Proteomes" id="UP000002009">
    <property type="component" value="Chromosome 14"/>
</dbReference>
<evidence type="ECO:0000256" key="18">
    <source>
        <dbReference type="ARBA" id="ARBA00078543"/>
    </source>
</evidence>
<dbReference type="Gene3D" id="3.10.490.20">
    <property type="match status" value="1"/>
</dbReference>
<keyword evidence="11 20" id="KW-0175">Coiled coil</keyword>
<dbReference type="Gene3D" id="1.10.8.720">
    <property type="entry name" value="Region D6 of dynein motor"/>
    <property type="match status" value="1"/>
</dbReference>
<dbReference type="Gene3D" id="1.20.58.1120">
    <property type="match status" value="1"/>
</dbReference>
<evidence type="ECO:0000256" key="3">
    <source>
        <dbReference type="ARBA" id="ARBA00022490"/>
    </source>
</evidence>
<dbReference type="GO" id="GO:0005858">
    <property type="term" value="C:axonemal dynein complex"/>
    <property type="evidence" value="ECO:0007669"/>
    <property type="project" value="UniProtKB-ARBA"/>
</dbReference>
<dbReference type="InterPro" id="IPR013602">
    <property type="entry name" value="Dynein_heavy_linker"/>
</dbReference>
<keyword evidence="14" id="KW-0206">Cytoskeleton</keyword>
<dbReference type="GO" id="GO:0005524">
    <property type="term" value="F:ATP binding"/>
    <property type="evidence" value="ECO:0007669"/>
    <property type="project" value="UniProtKB-KW"/>
</dbReference>
<evidence type="ECO:0000256" key="15">
    <source>
        <dbReference type="ARBA" id="ARBA00023273"/>
    </source>
</evidence>
<dbReference type="STRING" id="296587.C1EHH6"/>
<evidence type="ECO:0000256" key="20">
    <source>
        <dbReference type="SAM" id="Coils"/>
    </source>
</evidence>
<dbReference type="GO" id="GO:0005874">
    <property type="term" value="C:microtubule"/>
    <property type="evidence" value="ECO:0007669"/>
    <property type="project" value="UniProtKB-KW"/>
</dbReference>
<keyword evidence="6" id="KW-0547">Nucleotide-binding</keyword>
<dbReference type="KEGG" id="mis:MICPUN_64231"/>
<dbReference type="InterPro" id="IPR004273">
    <property type="entry name" value="Dynein_heavy_D6_P-loop"/>
</dbReference>
<feature type="coiled-coil region" evidence="20">
    <location>
        <begin position="2979"/>
        <end position="3027"/>
    </location>
</feature>
<dbReference type="Gene3D" id="6.10.140.1060">
    <property type="match status" value="1"/>
</dbReference>
<feature type="compositionally biased region" description="Basic and acidic residues" evidence="21">
    <location>
        <begin position="1"/>
        <end position="16"/>
    </location>
</feature>
<feature type="region of interest" description="Disordered" evidence="21">
    <location>
        <begin position="589"/>
        <end position="670"/>
    </location>
</feature>
<dbReference type="InterPro" id="IPR002048">
    <property type="entry name" value="EF_hand_dom"/>
</dbReference>
<dbReference type="Pfam" id="PF03028">
    <property type="entry name" value="Dynein_heavy"/>
    <property type="match status" value="1"/>
</dbReference>
<dbReference type="GO" id="GO:0005509">
    <property type="term" value="F:calcium ion binding"/>
    <property type="evidence" value="ECO:0007669"/>
    <property type="project" value="InterPro"/>
</dbReference>
<dbReference type="FunFam" id="1.20.140.100:FF:000004">
    <property type="entry name" value="Dynein axonemal heavy chain 6"/>
    <property type="match status" value="1"/>
</dbReference>
<evidence type="ECO:0000259" key="22">
    <source>
        <dbReference type="PROSITE" id="PS50222"/>
    </source>
</evidence>
<dbReference type="GO" id="GO:0003341">
    <property type="term" value="P:cilium movement"/>
    <property type="evidence" value="ECO:0007669"/>
    <property type="project" value="UniProtKB-ARBA"/>
</dbReference>
<dbReference type="Gene3D" id="1.20.920.20">
    <property type="match status" value="1"/>
</dbReference>
<reference evidence="23 24" key="1">
    <citation type="journal article" date="2009" name="Science">
        <title>Green evolution and dynamic adaptations revealed by genomes of the marine picoeukaryotes Micromonas.</title>
        <authorList>
            <person name="Worden A.Z."/>
            <person name="Lee J.H."/>
            <person name="Mock T."/>
            <person name="Rouze P."/>
            <person name="Simmons M.P."/>
            <person name="Aerts A.L."/>
            <person name="Allen A.E."/>
            <person name="Cuvelier M.L."/>
            <person name="Derelle E."/>
            <person name="Everett M.V."/>
            <person name="Foulon E."/>
            <person name="Grimwood J."/>
            <person name="Gundlach H."/>
            <person name="Henrissat B."/>
            <person name="Napoli C."/>
            <person name="McDonald S.M."/>
            <person name="Parker M.S."/>
            <person name="Rombauts S."/>
            <person name="Salamov A."/>
            <person name="Von Dassow P."/>
            <person name="Badger J.H."/>
            <person name="Coutinho P.M."/>
            <person name="Demir E."/>
            <person name="Dubchak I."/>
            <person name="Gentemann C."/>
            <person name="Eikrem W."/>
            <person name="Gready J.E."/>
            <person name="John U."/>
            <person name="Lanier W."/>
            <person name="Lindquist E.A."/>
            <person name="Lucas S."/>
            <person name="Mayer K.F."/>
            <person name="Moreau H."/>
            <person name="Not F."/>
            <person name="Otillar R."/>
            <person name="Panaud O."/>
            <person name="Pangilinan J."/>
            <person name="Paulsen I."/>
            <person name="Piegu B."/>
            <person name="Poliakov A."/>
            <person name="Robbens S."/>
            <person name="Schmutz J."/>
            <person name="Toulza E."/>
            <person name="Wyss T."/>
            <person name="Zelensky A."/>
            <person name="Zhou K."/>
            <person name="Armbrust E.V."/>
            <person name="Bhattacharya D."/>
            <person name="Goodenough U.W."/>
            <person name="Van de Peer Y."/>
            <person name="Grigoriev I.V."/>
        </authorList>
    </citation>
    <scope>NUCLEOTIDE SEQUENCE [LARGE SCALE GENOMIC DNA]</scope>
    <source>
        <strain evidence="24">RCC299 / NOUM17</strain>
    </source>
</reference>
<dbReference type="Gene3D" id="1.10.287.2620">
    <property type="match status" value="1"/>
</dbReference>
<dbReference type="InterPro" id="IPR054354">
    <property type="entry name" value="DYNC2H1-like_lid"/>
</dbReference>
<dbReference type="eggNOG" id="KOG3595">
    <property type="taxonomic scope" value="Eukaryota"/>
</dbReference>
<dbReference type="OMA" id="KIWRRIM"/>
<comment type="similarity">
    <text evidence="2">Belongs to the dynein heavy chain family.</text>
</comment>
<dbReference type="Gene3D" id="1.20.920.30">
    <property type="match status" value="1"/>
</dbReference>
<dbReference type="Gene3D" id="1.10.8.710">
    <property type="match status" value="1"/>
</dbReference>
<dbReference type="Pfam" id="PF12780">
    <property type="entry name" value="AAA_8"/>
    <property type="match status" value="1"/>
</dbReference>
<evidence type="ECO:0000256" key="19">
    <source>
        <dbReference type="ARBA" id="ARBA00082102"/>
    </source>
</evidence>
<dbReference type="FunFam" id="1.20.920.30:FF:000009">
    <property type="entry name" value="Dynein heavy chain 9"/>
    <property type="match status" value="1"/>
</dbReference>
<evidence type="ECO:0000256" key="8">
    <source>
        <dbReference type="ARBA" id="ARBA00022840"/>
    </source>
</evidence>
<dbReference type="InterPro" id="IPR041658">
    <property type="entry name" value="AAA_lid_11"/>
</dbReference>
<dbReference type="FunFam" id="3.40.50.300:FF:002141">
    <property type="entry name" value="Dynein heavy chain"/>
    <property type="match status" value="1"/>
</dbReference>
<dbReference type="PANTHER" id="PTHR45703">
    <property type="entry name" value="DYNEIN HEAVY CHAIN"/>
    <property type="match status" value="1"/>
</dbReference>
<evidence type="ECO:0000256" key="10">
    <source>
        <dbReference type="ARBA" id="ARBA00023017"/>
    </source>
</evidence>
<dbReference type="Pfam" id="PF12781">
    <property type="entry name" value="AAA_9"/>
    <property type="match status" value="1"/>
</dbReference>
<dbReference type="FunFam" id="1.20.1270.280:FF:000001">
    <property type="entry name" value="dynein heavy chain 7, axonemal"/>
    <property type="match status" value="1"/>
</dbReference>
<keyword evidence="24" id="KW-1185">Reference proteome</keyword>
<dbReference type="GO" id="GO:0008569">
    <property type="term" value="F:minus-end-directed microtubule motor activity"/>
    <property type="evidence" value="ECO:0007669"/>
    <property type="project" value="InterPro"/>
</dbReference>
<evidence type="ECO:0000256" key="17">
    <source>
        <dbReference type="ARBA" id="ARBA00071816"/>
    </source>
</evidence>
<dbReference type="GeneID" id="8248969"/>
<accession>C1EHH6</accession>
<dbReference type="RefSeq" id="XP_002506039.1">
    <property type="nucleotide sequence ID" value="XM_002505993.1"/>
</dbReference>
<organism evidence="23 24">
    <name type="scientific">Micromonas commoda (strain RCC299 / NOUM17 / CCMP2709)</name>
    <name type="common">Picoplanktonic green alga</name>
    <dbReference type="NCBI Taxonomy" id="296587"/>
    <lineage>
        <taxon>Eukaryota</taxon>
        <taxon>Viridiplantae</taxon>
        <taxon>Chlorophyta</taxon>
        <taxon>Mamiellophyceae</taxon>
        <taxon>Mamiellales</taxon>
        <taxon>Mamiellaceae</taxon>
        <taxon>Micromonas</taxon>
    </lineage>
</organism>
<dbReference type="GO" id="GO:0051959">
    <property type="term" value="F:dynein light intermediate chain binding"/>
    <property type="evidence" value="ECO:0007669"/>
    <property type="project" value="InterPro"/>
</dbReference>
<name>C1EHH6_MICCC</name>
<dbReference type="InParanoid" id="C1EHH6"/>
<gene>
    <name evidence="23" type="primary">DHC2</name>
    <name evidence="23" type="ORF">MICPUN_64231</name>
</gene>
<evidence type="ECO:0000256" key="4">
    <source>
        <dbReference type="ARBA" id="ARBA00022701"/>
    </source>
</evidence>
<keyword evidence="4" id="KW-0493">Microtubule</keyword>
<dbReference type="Pfam" id="PF18199">
    <property type="entry name" value="Dynein_C"/>
    <property type="match status" value="1"/>
</dbReference>
<dbReference type="FunFam" id="1.10.472.130:FF:000005">
    <property type="entry name" value="Dynein axonemal heavy chain 7"/>
    <property type="match status" value="1"/>
</dbReference>
<dbReference type="EMBL" id="CP001332">
    <property type="protein sequence ID" value="ACO67297.1"/>
    <property type="molecule type" value="Genomic_DNA"/>
</dbReference>
<dbReference type="PROSITE" id="PS50222">
    <property type="entry name" value="EF_HAND_2"/>
    <property type="match status" value="1"/>
</dbReference>
<evidence type="ECO:0000313" key="23">
    <source>
        <dbReference type="EMBL" id="ACO67297.1"/>
    </source>
</evidence>
<dbReference type="Pfam" id="PF12777">
    <property type="entry name" value="MT"/>
    <property type="match status" value="1"/>
</dbReference>
<dbReference type="FunFam" id="3.40.50.300:FF:000362">
    <property type="entry name" value="Dynein, axonemal, heavy chain 6"/>
    <property type="match status" value="1"/>
</dbReference>
<dbReference type="InterPro" id="IPR018247">
    <property type="entry name" value="EF_Hand_1_Ca_BS"/>
</dbReference>
<dbReference type="FunFam" id="1.10.287.2620:FF:000002">
    <property type="entry name" value="Dynein heavy chain 2, axonemal"/>
    <property type="match status" value="1"/>
</dbReference>
<dbReference type="InterPro" id="IPR026983">
    <property type="entry name" value="DHC"/>
</dbReference>
<keyword evidence="9" id="KW-0282">Flagellum</keyword>
<dbReference type="Pfam" id="PF17852">
    <property type="entry name" value="Dynein_AAA_lid"/>
    <property type="match status" value="1"/>
</dbReference>
<dbReference type="InterPro" id="IPR041228">
    <property type="entry name" value="Dynein_C"/>
</dbReference>
<keyword evidence="10" id="KW-0243">Dynein</keyword>
<dbReference type="Pfam" id="PF18198">
    <property type="entry name" value="AAA_lid_11"/>
    <property type="match status" value="1"/>
</dbReference>
<evidence type="ECO:0000256" key="16">
    <source>
        <dbReference type="ARBA" id="ARBA00062885"/>
    </source>
</evidence>
<dbReference type="SUPFAM" id="SSF52540">
    <property type="entry name" value="P-loop containing nucleoside triphosphate hydrolases"/>
    <property type="match status" value="4"/>
</dbReference>
<evidence type="ECO:0000256" key="2">
    <source>
        <dbReference type="ARBA" id="ARBA00008887"/>
    </source>
</evidence>
<dbReference type="FunFam" id="3.40.50.300:FF:000044">
    <property type="entry name" value="Dynein heavy chain 5, axonemal"/>
    <property type="match status" value="1"/>
</dbReference>
<dbReference type="Gene3D" id="1.10.472.130">
    <property type="match status" value="1"/>
</dbReference>
<protein>
    <recommendedName>
        <fullName evidence="17">Dynein axonemal heavy chain 7</fullName>
    </recommendedName>
    <alternativeName>
        <fullName evidence="19">Axonemal beta dynein heavy chain 7</fullName>
    </alternativeName>
    <alternativeName>
        <fullName evidence="18">Ciliary dynein heavy chain 7</fullName>
    </alternativeName>
</protein>
<dbReference type="Gene3D" id="1.20.140.100">
    <property type="entry name" value="Dynein heavy chain, N-terminal domain 2"/>
    <property type="match status" value="1"/>
</dbReference>
<evidence type="ECO:0000256" key="5">
    <source>
        <dbReference type="ARBA" id="ARBA00022737"/>
    </source>
</evidence>
<dbReference type="PROSITE" id="PS00018">
    <property type="entry name" value="EF_HAND_1"/>
    <property type="match status" value="1"/>
</dbReference>
<dbReference type="FunFam" id="3.10.490.20:FF:000001">
    <property type="entry name" value="dynein heavy chain 7, axonemal"/>
    <property type="match status" value="1"/>
</dbReference>
<dbReference type="GO" id="GO:0060271">
    <property type="term" value="P:cilium assembly"/>
    <property type="evidence" value="ECO:0007669"/>
    <property type="project" value="UniProtKB-ARBA"/>
</dbReference>
<dbReference type="PANTHER" id="PTHR45703:SF38">
    <property type="entry name" value="DYNEINS HEAVY CHAIN"/>
    <property type="match status" value="1"/>
</dbReference>
<comment type="subunit">
    <text evidence="16">The dynein complex consists of at least two heavy chains and a number of intermediate and light chains.</text>
</comment>
<feature type="domain" description="EF-hand" evidence="22">
    <location>
        <begin position="2405"/>
        <end position="2440"/>
    </location>
</feature>
<dbReference type="FunFam" id="1.10.8.710:FF:000004">
    <property type="entry name" value="Dynein axonemal heavy chain 6"/>
    <property type="match status" value="1"/>
</dbReference>
<dbReference type="InterPro" id="IPR043157">
    <property type="entry name" value="Dynein_AAA1S"/>
</dbReference>
<dbReference type="InterPro" id="IPR042219">
    <property type="entry name" value="AAA_lid_11_sf"/>
</dbReference>
<comment type="subcellular location">
    <subcellularLocation>
        <location evidence="1">Cytoplasm</location>
        <location evidence="1">Cytoskeleton</location>
        <location evidence="1">Flagellum axoneme</location>
    </subcellularLocation>
</comment>
<keyword evidence="5" id="KW-0677">Repeat</keyword>
<evidence type="ECO:0000256" key="14">
    <source>
        <dbReference type="ARBA" id="ARBA00023212"/>
    </source>
</evidence>
<keyword evidence="7" id="KW-0970">Cilium biogenesis/degradation</keyword>
<dbReference type="Pfam" id="PF12774">
    <property type="entry name" value="AAA_6"/>
    <property type="match status" value="1"/>
</dbReference>
<evidence type="ECO:0000256" key="1">
    <source>
        <dbReference type="ARBA" id="ARBA00004611"/>
    </source>
</evidence>
<dbReference type="FunFam" id="3.20.180.20:FF:000003">
    <property type="entry name" value="Dynein heavy chain 12, axonemal"/>
    <property type="match status" value="1"/>
</dbReference>
<feature type="region of interest" description="Disordered" evidence="21">
    <location>
        <begin position="1"/>
        <end position="24"/>
    </location>
</feature>
<dbReference type="GO" id="GO:0045505">
    <property type="term" value="F:dynein intermediate chain binding"/>
    <property type="evidence" value="ECO:0007669"/>
    <property type="project" value="InterPro"/>
</dbReference>
<dbReference type="InterPro" id="IPR024317">
    <property type="entry name" value="Dynein_heavy_chain_D4_dom"/>
</dbReference>
<dbReference type="InterPro" id="IPR035699">
    <property type="entry name" value="AAA_6"/>
</dbReference>
<sequence>MPERLMTRTRGFDRAPGDAPAPGAAFDWVPTAEYEARHFVRPSTAEIPTRAPESTPLELFDDPELELKTPEQWLATRTPGGDRCGAVSRYFTGHGQFTWEPCWVTGYDESSDTYAIEWRVSPGVTKRVKRLNLIFDAEDPDAFRTRLNSARLLRDRHERALRYTRAAEEIFEYENDDLCDAPSFRAKISSACDGCRRNPIKTSTAVPGACDRFWAENLRVYRLAHKRSYLDLALRDDNKRARLADIGVEPLDSDNERMNARGCAASPGRHPDAHAIAAEEIAALLPDADADFLDAHQRYYANCDVRFETLLDAEPPRPGLLPEDPVTLDDFEKKQRTQLDRVSERMRGECVIVAVDILRELERTKRSQAEAAARARLEQRLAKLTPVERSMWMDANGEDVESNIREEASSALARATMMPRFLKSLTICAKDQVRTVVQNSVASYLRFWSQFAGGDDAVACRGVLHHLPFMKVTLMIKDGEVAYDPPLEKVKDVALNLFDDMVESVRDIPQIRAMLEATSQSETSTSADAGEGDADVVAVSVDFEKVPAPSADEPFVVEARSAIVAIVDENFTGPVALAESYRAFDELMVKPEPTPTPDSEPDLNPSVDGGANADGDADPSAEGEALAPAEAPDVEAAPDAAGASSSDAAPKPEGGDGEEEEEEAEPEAEVELTLEDKENEMRRLASLAASVDGNSESWLTFRLLGVSCYEIKATLMDEANARRNAMLKELTDEFFRGSTSCRDRYADIANKLRMEVTNPEELDRLRRDMEKAFAERDGLQADLDACTALSEALERAFHWPSLDEEVAGVYWEAMTWPSVITEIVAECEQRVKELTKKFKKELKADKETLSEDCHSARFEYNEFIRLGDIDAVEERLVRVEEIDAHHEALKERQELYASRQEIFGERGSRPKHLAELVKDFEPYANIWKTCAEVTRTVPEWIEGPFAALDPEKVSGAVEVWDRSTKKNLKVLDGPPREVGEALLAKIQHFQELLPLVVALRNPGLKDRHWAKLSEDLGFAVNGKDPNFTLQKALKLDLVAHIETVEKVSESASKEYSLERTLDKMQKDWTGVVFERKAWRETGSYILNATDEIQILLDDQVVKAMAMKASPYIGPFEDRAKQWEKTLLTIQEVLDSWLKCQNGWLYLEPIFGSDDIMQQMPTEGRKFKTVDVQYRKMMEKLKITADVVVVGADEELLNQLQQSNALLDDVNSGLSEYLETKRLAFPRFYFLSNDELLEILSETKDPLRVQPFLKKVFEAIHALEFQEDLEATAMISEEGEKVPFKNSFNPNSAGGQVEKWLTECEAAQRETVAEVCKHSSEAYATTKRTEWMIQWPGQVVLCIGSLYWTSETEEALRTGTMPEYAEKCTAQLMDIVELVRGQLTKLQRKTLSALVVIEVHARDVVAQLAKQGVASPDDFEWASQLRYTWDEREETGEAAVMVRMINAAVWYGNEYLGNSSRLVITPLTDRCYRTLMGAVHLDVGGAPEGPAGTGKTETTKDLAKAIAMQCVVFNCSDGLDYLAMAKFFKGLAASGAWACFDEFNRIDLEVLSVIAQQILTITRAKAAKLELFDFEGTRLPLRRTCNVFITMNPGYAGRSELPDNLKALFRTVAMMVPDYAMIGEIILYSFGYLEARDMARKLVATYKLCSEQLSSQSHYDYGMRAVISVLRAAGAVKLKFPNEDESVLMLISLKDVNLPKFLAPDIPLFNNILSDLFPGVVLPEPDYDHMRASVMKECAKANLQPTPVFMEKLFQLYEMILVRHGLMLVGYSYGAKTCIYQMLAGALNDLKAQNLLDENKVKVVVINPKSIYMGQLYGQFDPVSHEWQDGVLAKKFRECAVDTSPDRKWVMFDGPVDAIWIENMNTVLDDNKKLCLMSGEIIQMSGTMNMIFEVQDLAVASPATVSRCGMIYVEPSSMGWEPLKDSWMNTLPPLIEPHKPRIEELFTWLVKPCMAFVRKNCKELIPTSDINLPVALMNIFDSMIDEFRVELADGEDFDEIMAPKDQKIFVDCVFLFSVVWSIGGTTENEGREKFDFFLRKLVDGKVDPSPERTDFDLGPGLEIVPPTEKRVAKAFPKATEGSVYDMHFEKDKFRWTNWLKTVKDEPIREELEFQNIVVTTIDTIRYRYIFDVLATHGKHVLFGGPTGTGKTVYIKQSLDAMDKDKWTNIQSTFSAQTNANQIQDIIDNKLDKRKKGVFGPKQGTRAVVFIDDLNMPMLEEYGAQPPIEIIRQWLDHGGWYDREELTMRKLVDIQFCAAMGPPGGGRNPVTPRMLRHFNQISICDFDDNSLRRVYTAITDWWCRRASVPKDVGLKLPGKLVEATLEIYNTIKRELLPTPMKSHYTYNMRDISKVWQGVSMIGEAPQNQLELIRLWSHETLRVFHDRLVNDEDRMWFFSFLKQMVDRHTGQKFDKVFAAWDFDKNGTVDIVELRRLMFASFMDGSGAEGKYAEVKDVDALQRLVTEQLVEYNQSGKMRMDLVLFLYAAEHICRISRVIRQNLGNALLVGVGGSGRQSLTRIAAFMAEYEVYSIEITKSYTQVEWRDDLKNVLRKAGGEGSPTVFLFNDTQIKMESFLEDINNILNTGEVPNMFAKDETAQVIDMVTPRAVKAGVNAGSRADLFQFFVDECRRNLHMVLCFSPVGDAFRERLRKFPSLVNCCTIDWFSEWPEDALRSVASQFLKDITMDSDAIRDSTLDMCMQFHVDVRHLAEKFLANLGRYNYVTPTSYLELIGTYRRLLNEKRDEVQTMINRYEGGLAQIYEAEDSVAVMKTELIDLQPVLERTAVETEEIIKQVNLETVDADKVKASVAKDEAYAAEQAANAEAIKVECETELAAAIPVLESAIAALDTLTKEDITYMKAYKNPPEVVKLVMEAVCILLKVKPAMVKDPKGGVKKIANYWIPTIKLLGDSQFLDKLRSYDKDSIPNKIIKQIKPYVARPEFQPEKVKEVSAAAYGFCCWVRAMEAYDSTVKVVEPKKKKLAQAQEEYEGLMVGLNEARGKLKEVEDKVQALNDKLEAMQNKKAQLEFDYDMCGKKLVRAEKLIGGLGGEKERWKQVAAGLKVDYTNLTGDVLLCAGYIAYLGAFTQPYRDEVLGKWIEQCKAGGIPCSDTFKLITVLGEPVKIQQWAIDGLPNDSFSVDNAIVMNKSRRWPLIIDPQGQANKWIRKMEQPRNLVVVKLTDGDFIRKLENAIQFGNPVLLENVGEELDPTLEPLLLKSTFKQGGQMVIRLGDSTIEYHQDFRFYITTKYRNPHYLPEISVKVTLVNMMITIDGLVDQVLGIAVAKERPDLEEEKARLTTEGAENARQLAEVENKIIEVLGSSEGSILESETAIDVITNAKELSNEINRKQAIAKKTEITIDETREGYRPLAVHVAHLFFNVGELCNIEPMYQYSLAWYVNLFNHALEFAPRSDDLQKRLDNLIDFFTYSLYKNICRSLFEKDKLLFSFTLAATIFTYKGTLDPGEYRFLLTGGLGQKPGADDVPCKWLNKNLWLEMLRLSDLPAFDGFADAFRSNPDAWQHIYDSANPESEALPAPWCDKLDDFQKLIALRTVRPDKLTRAVQIYVDKSMGRRYIEPPPFDLEQCYNDSTCFTPLVFILSPGSDPMDSLLKFCAAKDISMETLSLGQGQGPKAEALIAQGVVDGSWVVLQNCHLAVSWMTTLDRICEEFVTNTSPPHEDFRLWLTSYPSPHFPVAVLQNGVKMTNEPPKGLRANMISSFQNDPISDEDFFEGCARPAEWKKLLVGLAFFHAYVQERRNFGPLGWNIPYGFNDPDLKISLRQLRMFLDEAGEDQPLAVPLKTLVYLIGECNYGGRVTDAHDRRCLMSILTDEDGGPFHVNIMDDNYRFSPSGLYYAPEEGDHESYIEFFKQMPIAADPEVFGLHANADITKDQQETDLMCNSILLTQGNATSGGGKSKEETLAEVAAQIAESIPPVFDLELANYKYPVDYYESMNSVLCQELVRFNRLLEVIHASIGSFQLALKGQIVMTGELDALGNAMFDGKIPAMWAKKSYPSLQPLAAYISELVRRLETLQKWIDEGAPPMFWITGFFFTHAFLTGVLQNYARKYKLPIDTVVFDFEAMPANHDFTKKPDDGAYCNGMFIEGAKWSDENMTLVESDPKVLFTEMPVFWFKPTTQDKRADFPHYLCPIYRTAERRGVLATTGHSSNFVINLTVPSDKPQNHWIKRGVAGLLSLSY</sequence>
<dbReference type="InterPro" id="IPR027417">
    <property type="entry name" value="P-loop_NTPase"/>
</dbReference>
<dbReference type="Pfam" id="PF22597">
    <property type="entry name" value="DYN_lid"/>
    <property type="match status" value="1"/>
</dbReference>
<evidence type="ECO:0000256" key="9">
    <source>
        <dbReference type="ARBA" id="ARBA00022846"/>
    </source>
</evidence>
<keyword evidence="8" id="KW-0067">ATP-binding</keyword>
<dbReference type="FunFam" id="3.40.50.300:FF:001328">
    <property type="entry name" value="Dynein heavy chain 6, axonemal"/>
    <property type="match status" value="1"/>
</dbReference>
<dbReference type="Gene3D" id="3.40.50.300">
    <property type="entry name" value="P-loop containing nucleotide triphosphate hydrolases"/>
    <property type="match status" value="5"/>
</dbReference>
<dbReference type="FunFam" id="1.20.920.20:FF:000006">
    <property type="entry name" value="Dynein, axonemal, heavy chain 6"/>
    <property type="match status" value="1"/>
</dbReference>
<dbReference type="Pfam" id="PF12775">
    <property type="entry name" value="AAA_7"/>
    <property type="match status" value="1"/>
</dbReference>
<keyword evidence="3" id="KW-0963">Cytoplasm</keyword>
<evidence type="ECO:0000256" key="13">
    <source>
        <dbReference type="ARBA" id="ARBA00023175"/>
    </source>
</evidence>
<evidence type="ECO:0000256" key="21">
    <source>
        <dbReference type="SAM" id="MobiDB-lite"/>
    </source>
</evidence>